<evidence type="ECO:0000256" key="1">
    <source>
        <dbReference type="SAM" id="MobiDB-lite"/>
    </source>
</evidence>
<protein>
    <submittedName>
        <fullName evidence="2">Uncharacterized protein</fullName>
    </submittedName>
</protein>
<evidence type="ECO:0000313" key="3">
    <source>
        <dbReference type="Proteomes" id="UP001432322"/>
    </source>
</evidence>
<gene>
    <name evidence="2" type="ORF">PFISCL1PPCAC_27618</name>
</gene>
<accession>A0AAV5WYU2</accession>
<organism evidence="2 3">
    <name type="scientific">Pristionchus fissidentatus</name>
    <dbReference type="NCBI Taxonomy" id="1538716"/>
    <lineage>
        <taxon>Eukaryota</taxon>
        <taxon>Metazoa</taxon>
        <taxon>Ecdysozoa</taxon>
        <taxon>Nematoda</taxon>
        <taxon>Chromadorea</taxon>
        <taxon>Rhabditida</taxon>
        <taxon>Rhabditina</taxon>
        <taxon>Diplogasteromorpha</taxon>
        <taxon>Diplogasteroidea</taxon>
        <taxon>Neodiplogasteridae</taxon>
        <taxon>Pristionchus</taxon>
    </lineage>
</organism>
<keyword evidence="3" id="KW-1185">Reference proteome</keyword>
<feature type="region of interest" description="Disordered" evidence="1">
    <location>
        <begin position="1"/>
        <end position="96"/>
    </location>
</feature>
<reference evidence="2" key="1">
    <citation type="submission" date="2023-10" db="EMBL/GenBank/DDBJ databases">
        <title>Genome assembly of Pristionchus species.</title>
        <authorList>
            <person name="Yoshida K."/>
            <person name="Sommer R.J."/>
        </authorList>
    </citation>
    <scope>NUCLEOTIDE SEQUENCE</scope>
    <source>
        <strain evidence="2">RS5133</strain>
    </source>
</reference>
<proteinExistence type="predicted"/>
<comment type="caution">
    <text evidence="2">The sequence shown here is derived from an EMBL/GenBank/DDBJ whole genome shotgun (WGS) entry which is preliminary data.</text>
</comment>
<dbReference type="EMBL" id="BTSY01000007">
    <property type="protein sequence ID" value="GMT36321.1"/>
    <property type="molecule type" value="Genomic_DNA"/>
</dbReference>
<feature type="non-terminal residue" evidence="2">
    <location>
        <position position="1"/>
    </location>
</feature>
<feature type="compositionally biased region" description="Low complexity" evidence="1">
    <location>
        <begin position="78"/>
        <end position="96"/>
    </location>
</feature>
<feature type="compositionally biased region" description="Basic and acidic residues" evidence="1">
    <location>
        <begin position="48"/>
        <end position="64"/>
    </location>
</feature>
<sequence>NWSTEGQADRELQSLESDRDSSFFEGEKKAAKKEDIRGMGMAAVRGLTELEDRMKREQQGKESPKAPTFGKNKETKNETSINSSNNSSAGSNREKR</sequence>
<evidence type="ECO:0000313" key="2">
    <source>
        <dbReference type="EMBL" id="GMT36321.1"/>
    </source>
</evidence>
<dbReference type="AlphaFoldDB" id="A0AAV5WYU2"/>
<dbReference type="Proteomes" id="UP001432322">
    <property type="component" value="Unassembled WGS sequence"/>
</dbReference>
<feature type="compositionally biased region" description="Basic and acidic residues" evidence="1">
    <location>
        <begin position="7"/>
        <end position="37"/>
    </location>
</feature>
<name>A0AAV5WYU2_9BILA</name>